<accession>A0AAC9IYQ6</accession>
<reference evidence="1 3" key="1">
    <citation type="submission" date="2016-11" db="EMBL/GenBank/DDBJ databases">
        <title>Complete genome sequencing of Virgibacillus halodenitrificans PDB-F2.</title>
        <authorList>
            <person name="Sun Z."/>
            <person name="Zhou Y."/>
            <person name="Li H."/>
        </authorList>
    </citation>
    <scope>NUCLEOTIDE SEQUENCE [LARGE SCALE GENOMIC DNA]</scope>
    <source>
        <strain evidence="1 3">PDB-F2</strain>
    </source>
</reference>
<keyword evidence="4" id="KW-1185">Reference proteome</keyword>
<evidence type="ECO:0000313" key="3">
    <source>
        <dbReference type="Proteomes" id="UP000182945"/>
    </source>
</evidence>
<dbReference type="Proteomes" id="UP000621631">
    <property type="component" value="Unassembled WGS sequence"/>
</dbReference>
<proteinExistence type="predicted"/>
<evidence type="ECO:0000313" key="4">
    <source>
        <dbReference type="Proteomes" id="UP000621631"/>
    </source>
</evidence>
<dbReference type="EMBL" id="JACWEZ010000009">
    <property type="protein sequence ID" value="MBD1223695.1"/>
    <property type="molecule type" value="Genomic_DNA"/>
</dbReference>
<evidence type="ECO:0000313" key="2">
    <source>
        <dbReference type="EMBL" id="MBD1223695.1"/>
    </source>
</evidence>
<protein>
    <submittedName>
        <fullName evidence="2">Sporulation protein YtxC</fullName>
    </submittedName>
</protein>
<dbReference type="Proteomes" id="UP000182945">
    <property type="component" value="Chromosome"/>
</dbReference>
<dbReference type="InterPro" id="IPR014199">
    <property type="entry name" value="Spore_YtxC"/>
</dbReference>
<evidence type="ECO:0000313" key="1">
    <source>
        <dbReference type="EMBL" id="APC48062.1"/>
    </source>
</evidence>
<sequence>MLEVYLESDKEVSYFCDRLFYYDPHIELCWKRNEDWGNHLCVDKNAPADDLTITNARAMVDVFIKYRLRSCLKEIIYNYYYYTNADEVERILDLAQWIVRGDDEDSRKVRNDKDPSNLLMSLFIANFKNIATIHFDSIVKFGLKSFKEKLVYYVGLAIDEFKREEEHQEFVNMLREYIIKKDPIITEIHVLQGDSFTFYHSDGKSMSPIELHSIMQKEPLYMVGLDEEEMNLAPLIAMAPAKVNIYGDKPDDPKTLTVINVFQERASLFPYRNFPFLYKIKKQ</sequence>
<gene>
    <name evidence="1" type="ORF">BME96_07690</name>
    <name evidence="2" type="ORF">IC602_13905</name>
</gene>
<dbReference type="KEGG" id="vhl:BME96_07690"/>
<reference evidence="2 4" key="2">
    <citation type="submission" date="2020-09" db="EMBL/GenBank/DDBJ databases">
        <title>Draft Genome Sequences of Oil-Oxidizing Bacteria Halomonas titanicae, Marinobacter lutaoensis, and Virgibacillus halodenitrificans Isolated from Highly Saline Environments.</title>
        <authorList>
            <person name="Grouzdev D.S."/>
            <person name="Sokolova D.S."/>
            <person name="Semenova E.M."/>
            <person name="Borzenkov I.A."/>
            <person name="Bidzhieva S.K."/>
            <person name="Poltaraus A.B."/>
            <person name="Nazina T.N."/>
        </authorList>
    </citation>
    <scope>NUCLEOTIDE SEQUENCE [LARGE SCALE GENOMIC DNA]</scope>
    <source>
        <strain evidence="2 4">VKM B-3472D</strain>
    </source>
</reference>
<dbReference type="Pfam" id="PF08812">
    <property type="entry name" value="YtxC"/>
    <property type="match status" value="1"/>
</dbReference>
<dbReference type="EMBL" id="CP017962">
    <property type="protein sequence ID" value="APC48062.1"/>
    <property type="molecule type" value="Genomic_DNA"/>
</dbReference>
<dbReference type="GeneID" id="71514270"/>
<name>A0AAC9IYQ6_VIRHA</name>
<organism evidence="1 3">
    <name type="scientific">Virgibacillus halodenitrificans</name>
    <name type="common">Bacillus halodenitrificans</name>
    <dbReference type="NCBI Taxonomy" id="1482"/>
    <lineage>
        <taxon>Bacteria</taxon>
        <taxon>Bacillati</taxon>
        <taxon>Bacillota</taxon>
        <taxon>Bacilli</taxon>
        <taxon>Bacillales</taxon>
        <taxon>Bacillaceae</taxon>
        <taxon>Virgibacillus</taxon>
    </lineage>
</organism>
<dbReference type="AlphaFoldDB" id="A0AAC9IYQ6"/>
<dbReference type="RefSeq" id="WP_019376734.1">
    <property type="nucleotide sequence ID" value="NZ_CP017962.1"/>
</dbReference>